<gene>
    <name evidence="3" type="ORF">DKC05_11215</name>
</gene>
<proteinExistence type="predicted"/>
<sequence length="326" mass="36767">MVSIQLLRAIAALAVVLYHVGRKSDFLAITNGNYFEVGKYDVDLFFIISGFIMAYITHGKSVNFISFMKKRFVRIIPIYWVLTSVALAVFIISPSSVNSTMAPPGVINSYLLFPVEGKSMLLEVAWTLRYEFIFYIIFSLSLLTPNRYVTVSVLLGGIWACSKFSYENYYIGFFLTHYMGEFLLGILSFLFYTKGKSLTLVVLSSIAALVGYFYGTHDGVLTYGLYSTVLFNVFVMLEDKIKRNASMVRPLSYLGDASYSIYLAHLFIIAAAGILYKHTEFMNDPILFNISTLVASVFFSVLFYEFVERIITRKLTAIKHAAPSVG</sequence>
<feature type="transmembrane region" description="Helical" evidence="1">
    <location>
        <begin position="198"/>
        <end position="214"/>
    </location>
</feature>
<name>A0AB33FPV9_SERMA</name>
<dbReference type="AlphaFoldDB" id="A0AB33FPV9"/>
<protein>
    <submittedName>
        <fullName evidence="3">Acyltransferase</fullName>
    </submittedName>
</protein>
<dbReference type="Proteomes" id="UP000245399">
    <property type="component" value="Chromosome"/>
</dbReference>
<dbReference type="InterPro" id="IPR050879">
    <property type="entry name" value="Acyltransferase_3"/>
</dbReference>
<dbReference type="PANTHER" id="PTHR23028:SF131">
    <property type="entry name" value="BLR2367 PROTEIN"/>
    <property type="match status" value="1"/>
</dbReference>
<feature type="transmembrane region" description="Helical" evidence="1">
    <location>
        <begin position="288"/>
        <end position="307"/>
    </location>
</feature>
<dbReference type="GO" id="GO:0016747">
    <property type="term" value="F:acyltransferase activity, transferring groups other than amino-acyl groups"/>
    <property type="evidence" value="ECO:0007669"/>
    <property type="project" value="InterPro"/>
</dbReference>
<evidence type="ECO:0000259" key="2">
    <source>
        <dbReference type="Pfam" id="PF01757"/>
    </source>
</evidence>
<keyword evidence="1" id="KW-1133">Transmembrane helix</keyword>
<dbReference type="InterPro" id="IPR002656">
    <property type="entry name" value="Acyl_transf_3_dom"/>
</dbReference>
<accession>A0AB33FPV9</accession>
<keyword evidence="3" id="KW-0808">Transferase</keyword>
<dbReference type="EMBL" id="CP029449">
    <property type="protein sequence ID" value="AWL68186.1"/>
    <property type="molecule type" value="Genomic_DNA"/>
</dbReference>
<dbReference type="GO" id="GO:0000271">
    <property type="term" value="P:polysaccharide biosynthetic process"/>
    <property type="evidence" value="ECO:0007669"/>
    <property type="project" value="TreeGrafter"/>
</dbReference>
<keyword evidence="1" id="KW-0472">Membrane</keyword>
<feature type="transmembrane region" description="Helical" evidence="1">
    <location>
        <begin position="169"/>
        <end position="191"/>
    </location>
</feature>
<keyword evidence="1" id="KW-0812">Transmembrane</keyword>
<dbReference type="RefSeq" id="WP_071845307.1">
    <property type="nucleotide sequence ID" value="NZ_CP011642.1"/>
</dbReference>
<organism evidence="3 4">
    <name type="scientific">Serratia marcescens</name>
    <dbReference type="NCBI Taxonomy" id="615"/>
    <lineage>
        <taxon>Bacteria</taxon>
        <taxon>Pseudomonadati</taxon>
        <taxon>Pseudomonadota</taxon>
        <taxon>Gammaproteobacteria</taxon>
        <taxon>Enterobacterales</taxon>
        <taxon>Yersiniaceae</taxon>
        <taxon>Serratia</taxon>
    </lineage>
</organism>
<reference evidence="3 4" key="1">
    <citation type="submission" date="2018-05" db="EMBL/GenBank/DDBJ databases">
        <title>Klebsiella quasipneumonaiae provides a window into carbapenemase gene transfer, plasmid rearrangements and nosocomial acquisition from the hospital environment.</title>
        <authorList>
            <person name="Mathers A.J."/>
            <person name="Vegesana K."/>
            <person name="Stoesser N."/>
            <person name="Crook D."/>
            <person name="Vaughan A."/>
            <person name="Barry K."/>
            <person name="Parikh H."/>
            <person name="Sebra R."/>
            <person name="Kotay S."/>
            <person name="Walker A.S."/>
            <person name="Sheppard A.E."/>
        </authorList>
    </citation>
    <scope>NUCLEOTIDE SEQUENCE [LARGE SCALE GENOMIC DNA]</scope>
    <source>
        <strain evidence="3 4">CAV1761</strain>
    </source>
</reference>
<feature type="transmembrane region" description="Helical" evidence="1">
    <location>
        <begin position="220"/>
        <end position="237"/>
    </location>
</feature>
<evidence type="ECO:0000256" key="1">
    <source>
        <dbReference type="SAM" id="Phobius"/>
    </source>
</evidence>
<evidence type="ECO:0000313" key="4">
    <source>
        <dbReference type="Proteomes" id="UP000245399"/>
    </source>
</evidence>
<feature type="transmembrane region" description="Helical" evidence="1">
    <location>
        <begin position="257"/>
        <end position="276"/>
    </location>
</feature>
<feature type="domain" description="Acyltransferase 3" evidence="2">
    <location>
        <begin position="3"/>
        <end position="304"/>
    </location>
</feature>
<dbReference type="PANTHER" id="PTHR23028">
    <property type="entry name" value="ACETYLTRANSFERASE"/>
    <property type="match status" value="1"/>
</dbReference>
<evidence type="ECO:0000313" key="3">
    <source>
        <dbReference type="EMBL" id="AWL68186.1"/>
    </source>
</evidence>
<feature type="transmembrane region" description="Helical" evidence="1">
    <location>
        <begin position="132"/>
        <end position="149"/>
    </location>
</feature>
<dbReference type="Pfam" id="PF01757">
    <property type="entry name" value="Acyl_transf_3"/>
    <property type="match status" value="1"/>
</dbReference>
<keyword evidence="3" id="KW-0012">Acyltransferase</keyword>
<dbReference type="GO" id="GO:0016020">
    <property type="term" value="C:membrane"/>
    <property type="evidence" value="ECO:0007669"/>
    <property type="project" value="TreeGrafter"/>
</dbReference>
<feature type="transmembrane region" description="Helical" evidence="1">
    <location>
        <begin position="72"/>
        <end position="93"/>
    </location>
</feature>